<protein>
    <submittedName>
        <fullName evidence="1">Uncharacterized protein</fullName>
    </submittedName>
</protein>
<accession>A0ACC0JK61</accession>
<reference evidence="1 2" key="1">
    <citation type="journal article" date="2022" name="Genome Biol. Evol.">
        <title>The Spruce Budworm Genome: Reconstructing the Evolutionary History of Antifreeze Proteins.</title>
        <authorList>
            <person name="Beliveau C."/>
            <person name="Gagne P."/>
            <person name="Picq S."/>
            <person name="Vernygora O."/>
            <person name="Keeling C.I."/>
            <person name="Pinkney K."/>
            <person name="Doucet D."/>
            <person name="Wen F."/>
            <person name="Johnston J.S."/>
            <person name="Maaroufi H."/>
            <person name="Boyle B."/>
            <person name="Laroche J."/>
            <person name="Dewar K."/>
            <person name="Juretic N."/>
            <person name="Blackburn G."/>
            <person name="Nisole A."/>
            <person name="Brunet B."/>
            <person name="Brandao M."/>
            <person name="Lumley L."/>
            <person name="Duan J."/>
            <person name="Quan G."/>
            <person name="Lucarotti C.J."/>
            <person name="Roe A.D."/>
            <person name="Sperling F.A.H."/>
            <person name="Levesque R.C."/>
            <person name="Cusson M."/>
        </authorList>
    </citation>
    <scope>NUCLEOTIDE SEQUENCE [LARGE SCALE GENOMIC DNA]</scope>
    <source>
        <strain evidence="1">Glfc:IPQL:Cfum</strain>
    </source>
</reference>
<evidence type="ECO:0000313" key="1">
    <source>
        <dbReference type="EMBL" id="KAI8424225.1"/>
    </source>
</evidence>
<comment type="caution">
    <text evidence="1">The sequence shown here is derived from an EMBL/GenBank/DDBJ whole genome shotgun (WGS) entry which is preliminary data.</text>
</comment>
<dbReference type="Proteomes" id="UP001064048">
    <property type="component" value="Chromosome 4"/>
</dbReference>
<sequence>MIRKGLSANRASLRSSKETDHPALNSNSNTAGPCLKVVYIIYCVVTQMGVKYGARSVVCLVVIV</sequence>
<dbReference type="EMBL" id="CM046104">
    <property type="protein sequence ID" value="KAI8424225.1"/>
    <property type="molecule type" value="Genomic_DNA"/>
</dbReference>
<keyword evidence="2" id="KW-1185">Reference proteome</keyword>
<gene>
    <name evidence="1" type="ORF">MSG28_002798</name>
</gene>
<organism evidence="1 2">
    <name type="scientific">Choristoneura fumiferana</name>
    <name type="common">Spruce budworm moth</name>
    <name type="synonym">Archips fumiferana</name>
    <dbReference type="NCBI Taxonomy" id="7141"/>
    <lineage>
        <taxon>Eukaryota</taxon>
        <taxon>Metazoa</taxon>
        <taxon>Ecdysozoa</taxon>
        <taxon>Arthropoda</taxon>
        <taxon>Hexapoda</taxon>
        <taxon>Insecta</taxon>
        <taxon>Pterygota</taxon>
        <taxon>Neoptera</taxon>
        <taxon>Endopterygota</taxon>
        <taxon>Lepidoptera</taxon>
        <taxon>Glossata</taxon>
        <taxon>Ditrysia</taxon>
        <taxon>Tortricoidea</taxon>
        <taxon>Tortricidae</taxon>
        <taxon>Tortricinae</taxon>
        <taxon>Choristoneura</taxon>
    </lineage>
</organism>
<proteinExistence type="predicted"/>
<name>A0ACC0JK61_CHOFU</name>
<evidence type="ECO:0000313" key="2">
    <source>
        <dbReference type="Proteomes" id="UP001064048"/>
    </source>
</evidence>